<dbReference type="FunFam" id="1.10.3470.10:FF:000001">
    <property type="entry name" value="Vitamin B12 ABC transporter permease BtuC"/>
    <property type="match status" value="1"/>
</dbReference>
<evidence type="ECO:0000256" key="2">
    <source>
        <dbReference type="ARBA" id="ARBA00007935"/>
    </source>
</evidence>
<dbReference type="GO" id="GO:0005886">
    <property type="term" value="C:plasma membrane"/>
    <property type="evidence" value="ECO:0007669"/>
    <property type="project" value="UniProtKB-SubCell"/>
</dbReference>
<protein>
    <submittedName>
        <fullName evidence="9">ABC-type transporter, integral membrane subunit</fullName>
    </submittedName>
</protein>
<feature type="transmembrane region" description="Helical" evidence="8">
    <location>
        <begin position="66"/>
        <end position="87"/>
    </location>
</feature>
<dbReference type="CDD" id="cd06550">
    <property type="entry name" value="TM_ABC_iron-siderophores_like"/>
    <property type="match status" value="1"/>
</dbReference>
<proteinExistence type="inferred from homology"/>
<dbReference type="RefSeq" id="WP_044664830.1">
    <property type="nucleotide sequence ID" value="NZ_CDRZ01000168.1"/>
</dbReference>
<feature type="transmembrane region" description="Helical" evidence="8">
    <location>
        <begin position="286"/>
        <end position="309"/>
    </location>
</feature>
<evidence type="ECO:0000256" key="8">
    <source>
        <dbReference type="SAM" id="Phobius"/>
    </source>
</evidence>
<keyword evidence="3" id="KW-0813">Transport</keyword>
<dbReference type="GO" id="GO:0033214">
    <property type="term" value="P:siderophore-iron import into cell"/>
    <property type="evidence" value="ECO:0007669"/>
    <property type="project" value="TreeGrafter"/>
</dbReference>
<comment type="subcellular location">
    <subcellularLocation>
        <location evidence="1">Cell membrane</location>
        <topology evidence="1">Multi-pass membrane protein</topology>
    </subcellularLocation>
</comment>
<dbReference type="PANTHER" id="PTHR30472">
    <property type="entry name" value="FERRIC ENTEROBACTIN TRANSPORT SYSTEM PERMEASE PROTEIN"/>
    <property type="match status" value="1"/>
</dbReference>
<evidence type="ECO:0000256" key="6">
    <source>
        <dbReference type="ARBA" id="ARBA00022989"/>
    </source>
</evidence>
<comment type="similarity">
    <text evidence="2">Belongs to the binding-protein-dependent transport system permease family. FecCD subfamily.</text>
</comment>
<evidence type="ECO:0000256" key="7">
    <source>
        <dbReference type="ARBA" id="ARBA00023136"/>
    </source>
</evidence>
<dbReference type="AlphaFoldDB" id="A0A0B7MKQ0"/>
<dbReference type="SUPFAM" id="SSF81345">
    <property type="entry name" value="ABC transporter involved in vitamin B12 uptake, BtuC"/>
    <property type="match status" value="1"/>
</dbReference>
<dbReference type="Proteomes" id="UP000046155">
    <property type="component" value="Unassembled WGS sequence"/>
</dbReference>
<dbReference type="PANTHER" id="PTHR30472:SF41">
    <property type="entry name" value="TRANSPORT SYSTEM PERMEASE PROTEIN"/>
    <property type="match status" value="1"/>
</dbReference>
<keyword evidence="6 8" id="KW-1133">Transmembrane helix</keyword>
<keyword evidence="4" id="KW-1003">Cell membrane</keyword>
<dbReference type="InterPro" id="IPR000522">
    <property type="entry name" value="ABC_transptr_permease_BtuC"/>
</dbReference>
<feature type="transmembrane region" description="Helical" evidence="8">
    <location>
        <begin position="315"/>
        <end position="334"/>
    </location>
</feature>
<dbReference type="Gene3D" id="1.10.3470.10">
    <property type="entry name" value="ABC transporter involved in vitamin B12 uptake, BtuC"/>
    <property type="match status" value="1"/>
</dbReference>
<accession>A0A0B7MKQ0</accession>
<feature type="transmembrane region" description="Helical" evidence="8">
    <location>
        <begin position="244"/>
        <end position="274"/>
    </location>
</feature>
<dbReference type="Pfam" id="PF01032">
    <property type="entry name" value="FecCD"/>
    <property type="match status" value="1"/>
</dbReference>
<feature type="transmembrane region" description="Helical" evidence="8">
    <location>
        <begin position="12"/>
        <end position="32"/>
    </location>
</feature>
<feature type="transmembrane region" description="Helical" evidence="8">
    <location>
        <begin position="196"/>
        <end position="218"/>
    </location>
</feature>
<keyword evidence="10" id="KW-1185">Reference proteome</keyword>
<evidence type="ECO:0000313" key="9">
    <source>
        <dbReference type="EMBL" id="CEO88738.1"/>
    </source>
</evidence>
<evidence type="ECO:0000256" key="3">
    <source>
        <dbReference type="ARBA" id="ARBA00022448"/>
    </source>
</evidence>
<organism evidence="9 10">
    <name type="scientific">Syntrophaceticus schinkii</name>
    <dbReference type="NCBI Taxonomy" id="499207"/>
    <lineage>
        <taxon>Bacteria</taxon>
        <taxon>Bacillati</taxon>
        <taxon>Bacillota</taxon>
        <taxon>Clostridia</taxon>
        <taxon>Thermoanaerobacterales</taxon>
        <taxon>Thermoanaerobacterales Family III. Incertae Sedis</taxon>
        <taxon>Syntrophaceticus</taxon>
    </lineage>
</organism>
<dbReference type="GO" id="GO:0022857">
    <property type="term" value="F:transmembrane transporter activity"/>
    <property type="evidence" value="ECO:0007669"/>
    <property type="project" value="InterPro"/>
</dbReference>
<dbReference type="EMBL" id="CDRZ01000168">
    <property type="protein sequence ID" value="CEO88738.1"/>
    <property type="molecule type" value="Genomic_DNA"/>
</dbReference>
<evidence type="ECO:0000256" key="5">
    <source>
        <dbReference type="ARBA" id="ARBA00022692"/>
    </source>
</evidence>
<sequence length="340" mass="35874">MNSHDSKINTVPFLFVLFGVLLILFLILNITLGSVKIPLGEIWESFMQRGDPVFQTVIMQIRFPRALAAVFGGAALAVSGLLLQIFFRNPIADPYVLGVSSGATLFVAIVTLTGCAIGIDSVSPFLLSSAALVGALGVVTLVVFLANKVKNVVTLLVVGLMIGFMCSAGTSFLIAFAEKEQVHSFVLWTLGSFSGFCWDQVVILAIGGGVFLAASYLLCKPLNALLLGEDYARSMGVNIKTLRFVIVMISSVLTALVTAFAGPVAFIGLAGPHLARLTLGTSDNKVLIPAAILIGALVTTLCDLVARLAFSPVELPISAVTSLFGAPIVIFLLLKRKTSL</sequence>
<reference evidence="10" key="1">
    <citation type="submission" date="2015-01" db="EMBL/GenBank/DDBJ databases">
        <authorList>
            <person name="Manzoor Shahid"/>
            <person name="Zubair Saima"/>
        </authorList>
    </citation>
    <scope>NUCLEOTIDE SEQUENCE [LARGE SCALE GENOMIC DNA]</scope>
    <source>
        <strain evidence="10">Sp3</strain>
    </source>
</reference>
<feature type="transmembrane region" description="Helical" evidence="8">
    <location>
        <begin position="99"/>
        <end position="119"/>
    </location>
</feature>
<name>A0A0B7MKQ0_9FIRM</name>
<feature type="transmembrane region" description="Helical" evidence="8">
    <location>
        <begin position="126"/>
        <end position="146"/>
    </location>
</feature>
<dbReference type="InterPro" id="IPR037294">
    <property type="entry name" value="ABC_BtuC-like"/>
</dbReference>
<keyword evidence="5 8" id="KW-0812">Transmembrane</keyword>
<feature type="transmembrane region" description="Helical" evidence="8">
    <location>
        <begin position="152"/>
        <end position="176"/>
    </location>
</feature>
<dbReference type="OrthoDB" id="9792889at2"/>
<gene>
    <name evidence="9" type="ORF">SSCH_250014</name>
</gene>
<evidence type="ECO:0000313" key="10">
    <source>
        <dbReference type="Proteomes" id="UP000046155"/>
    </source>
</evidence>
<evidence type="ECO:0000256" key="1">
    <source>
        <dbReference type="ARBA" id="ARBA00004651"/>
    </source>
</evidence>
<keyword evidence="7 8" id="KW-0472">Membrane</keyword>
<evidence type="ECO:0000256" key="4">
    <source>
        <dbReference type="ARBA" id="ARBA00022475"/>
    </source>
</evidence>